<feature type="transmembrane region" description="Helical" evidence="6">
    <location>
        <begin position="180"/>
        <end position="201"/>
    </location>
</feature>
<feature type="transmembrane region" description="Helical" evidence="6">
    <location>
        <begin position="304"/>
        <end position="324"/>
    </location>
</feature>
<dbReference type="AlphaFoldDB" id="A0A0U2WYC8"/>
<proteinExistence type="predicted"/>
<feature type="transmembrane region" description="Helical" evidence="6">
    <location>
        <begin position="43"/>
        <end position="67"/>
    </location>
</feature>
<reference evidence="7 8" key="1">
    <citation type="submission" date="2015-03" db="EMBL/GenBank/DDBJ databases">
        <authorList>
            <person name="Murphy D."/>
        </authorList>
    </citation>
    <scope>NUCLEOTIDE SEQUENCE [LARGE SCALE GENOMIC DNA]</scope>
    <source>
        <strain evidence="7 8">KMM 520</strain>
    </source>
</reference>
<protein>
    <submittedName>
        <fullName evidence="7">Uncharacterized protein</fullName>
    </submittedName>
</protein>
<evidence type="ECO:0000256" key="4">
    <source>
        <dbReference type="ARBA" id="ARBA00022989"/>
    </source>
</evidence>
<evidence type="ECO:0000313" key="7">
    <source>
        <dbReference type="EMBL" id="ALS33336.1"/>
    </source>
</evidence>
<comment type="subcellular location">
    <subcellularLocation>
        <location evidence="1">Cell membrane</location>
        <topology evidence="1">Multi-pass membrane protein</topology>
    </subcellularLocation>
</comment>
<dbReference type="RefSeq" id="WP_058373607.1">
    <property type="nucleotide sequence ID" value="NZ_CP011034.1"/>
</dbReference>
<evidence type="ECO:0000256" key="5">
    <source>
        <dbReference type="ARBA" id="ARBA00023136"/>
    </source>
</evidence>
<sequence length="425" mass="46858">MNQSPVILNKFLGTAGLQVVSRVLSVIAGVILARYLGPEQYGLYTYILSIIAMATIPVIAGLPQLLIREIAHAELESKWSELKGLLQWSTAFIVSTSAVVMLAILAFLYTGIIKGETANLLWFAVLLIPIKSFCTNQGAILNGFRKPILGLLPEFILMPFLAVFIYLIFIALQIEFSSLLLIKVQLITSALTLLLGAGLILKVRAHKLKSIKAEYYFKRWHFALLPFTLMVLISTMNSELASVFLGYFADKESVGFFKVALQGVTLVTLGFTSVNLIIGPKVARLYRSGDMNSTQALLTKSVKLNAIFSLPIVIILIFLGERFIRILFGDQYAASHLILIILSVGQILNICFGSVGLVLNMTGNEKRSLKALLITLLTNIVLLFILVPEYKAIGAALAVSISLVLWNILMSIEVYKITKLKTWLC</sequence>
<dbReference type="GO" id="GO:0005886">
    <property type="term" value="C:plasma membrane"/>
    <property type="evidence" value="ECO:0007669"/>
    <property type="project" value="UniProtKB-SubCell"/>
</dbReference>
<keyword evidence="3 6" id="KW-0812">Transmembrane</keyword>
<evidence type="ECO:0000256" key="1">
    <source>
        <dbReference type="ARBA" id="ARBA00004651"/>
    </source>
</evidence>
<dbReference type="KEGG" id="ptn:PTRA_a2224"/>
<name>A0A0U2WYC8_9GAMM</name>
<keyword evidence="4 6" id="KW-1133">Transmembrane helix</keyword>
<dbReference type="CDD" id="cd13128">
    <property type="entry name" value="MATE_Wzx_like"/>
    <property type="match status" value="1"/>
</dbReference>
<feature type="transmembrane region" description="Helical" evidence="6">
    <location>
        <begin position="336"/>
        <end position="359"/>
    </location>
</feature>
<organism evidence="7">
    <name type="scientific">Pseudoalteromonas translucida KMM 520</name>
    <dbReference type="NCBI Taxonomy" id="1315283"/>
    <lineage>
        <taxon>Bacteria</taxon>
        <taxon>Pseudomonadati</taxon>
        <taxon>Pseudomonadota</taxon>
        <taxon>Gammaproteobacteria</taxon>
        <taxon>Alteromonadales</taxon>
        <taxon>Pseudoalteromonadaceae</taxon>
        <taxon>Pseudoalteromonas</taxon>
    </lineage>
</organism>
<feature type="transmembrane region" description="Helical" evidence="6">
    <location>
        <begin position="260"/>
        <end position="283"/>
    </location>
</feature>
<feature type="transmembrane region" description="Helical" evidence="6">
    <location>
        <begin position="222"/>
        <end position="248"/>
    </location>
</feature>
<feature type="transmembrane region" description="Helical" evidence="6">
    <location>
        <begin position="156"/>
        <end position="174"/>
    </location>
</feature>
<dbReference type="Proteomes" id="UP000065261">
    <property type="component" value="Chromosome I"/>
</dbReference>
<dbReference type="EMBL" id="CP011034">
    <property type="protein sequence ID" value="ALS33336.1"/>
    <property type="molecule type" value="Genomic_DNA"/>
</dbReference>
<accession>A0A0U2WYC8</accession>
<dbReference type="PATRIC" id="fig|1315283.4.peg.1928"/>
<dbReference type="OrthoDB" id="103403at2"/>
<keyword evidence="2" id="KW-1003">Cell membrane</keyword>
<dbReference type="PANTHER" id="PTHR30250:SF11">
    <property type="entry name" value="O-ANTIGEN TRANSPORTER-RELATED"/>
    <property type="match status" value="1"/>
</dbReference>
<gene>
    <name evidence="7" type="ORF">PTRA_a2224</name>
</gene>
<dbReference type="PANTHER" id="PTHR30250">
    <property type="entry name" value="PST FAMILY PREDICTED COLANIC ACID TRANSPORTER"/>
    <property type="match status" value="1"/>
</dbReference>
<evidence type="ECO:0000256" key="6">
    <source>
        <dbReference type="SAM" id="Phobius"/>
    </source>
</evidence>
<feature type="transmembrane region" description="Helical" evidence="6">
    <location>
        <begin position="12"/>
        <end position="37"/>
    </location>
</feature>
<keyword evidence="5 6" id="KW-0472">Membrane</keyword>
<dbReference type="InterPro" id="IPR050833">
    <property type="entry name" value="Poly_Biosynth_Transport"/>
</dbReference>
<evidence type="ECO:0000256" key="3">
    <source>
        <dbReference type="ARBA" id="ARBA00022692"/>
    </source>
</evidence>
<feature type="transmembrane region" description="Helical" evidence="6">
    <location>
        <begin position="371"/>
        <end position="387"/>
    </location>
</feature>
<evidence type="ECO:0000256" key="2">
    <source>
        <dbReference type="ARBA" id="ARBA00022475"/>
    </source>
</evidence>
<feature type="transmembrane region" description="Helical" evidence="6">
    <location>
        <begin position="88"/>
        <end position="109"/>
    </location>
</feature>
<evidence type="ECO:0000313" key="8">
    <source>
        <dbReference type="Proteomes" id="UP000065261"/>
    </source>
</evidence>
<feature type="transmembrane region" description="Helical" evidence="6">
    <location>
        <begin position="393"/>
        <end position="412"/>
    </location>
</feature>
<dbReference type="Pfam" id="PF13440">
    <property type="entry name" value="Polysacc_synt_3"/>
    <property type="match status" value="1"/>
</dbReference>